<accession>A0A6J4NSF5</accession>
<reference evidence="1" key="1">
    <citation type="submission" date="2020-02" db="EMBL/GenBank/DDBJ databases">
        <authorList>
            <person name="Meier V. D."/>
        </authorList>
    </citation>
    <scope>NUCLEOTIDE SEQUENCE</scope>
    <source>
        <strain evidence="1">AVDCRST_MAG84</strain>
    </source>
</reference>
<name>A0A6J4NSF5_9CYAN</name>
<dbReference type="EMBL" id="CADCTZ010001426">
    <property type="protein sequence ID" value="CAA9397004.1"/>
    <property type="molecule type" value="Genomic_DNA"/>
</dbReference>
<dbReference type="AlphaFoldDB" id="A0A6J4NSF5"/>
<protein>
    <submittedName>
        <fullName evidence="1">Uncharacterized protein</fullName>
    </submittedName>
</protein>
<gene>
    <name evidence="1" type="ORF">AVDCRST_MAG84-5917</name>
</gene>
<evidence type="ECO:0000313" key="1">
    <source>
        <dbReference type="EMBL" id="CAA9397004.1"/>
    </source>
</evidence>
<proteinExistence type="predicted"/>
<organism evidence="1">
    <name type="scientific">uncultured Microcoleus sp</name>
    <dbReference type="NCBI Taxonomy" id="259945"/>
    <lineage>
        <taxon>Bacteria</taxon>
        <taxon>Bacillati</taxon>
        <taxon>Cyanobacteriota</taxon>
        <taxon>Cyanophyceae</taxon>
        <taxon>Oscillatoriophycideae</taxon>
        <taxon>Oscillatoriales</taxon>
        <taxon>Microcoleaceae</taxon>
        <taxon>Microcoleus</taxon>
        <taxon>environmental samples</taxon>
    </lineage>
</organism>
<sequence>MTCLAVQTLLSRATSSLITYDRSIAATLSRVAGKVLSP</sequence>